<dbReference type="GO" id="GO:0031625">
    <property type="term" value="F:ubiquitin protein ligase binding"/>
    <property type="evidence" value="ECO:0007669"/>
    <property type="project" value="InterPro"/>
</dbReference>
<dbReference type="GO" id="GO:0019901">
    <property type="term" value="F:protein kinase binding"/>
    <property type="evidence" value="ECO:0007669"/>
    <property type="project" value="TreeGrafter"/>
</dbReference>
<dbReference type="STRING" id="94130.A0A2Z6RWN5"/>
<feature type="region of interest" description="Disordered" evidence="2">
    <location>
        <begin position="292"/>
        <end position="312"/>
    </location>
</feature>
<gene>
    <name evidence="4" type="ORF">RclHR1_00730043</name>
</gene>
<evidence type="ECO:0000313" key="5">
    <source>
        <dbReference type="Proteomes" id="UP000247702"/>
    </source>
</evidence>
<reference evidence="4 5" key="1">
    <citation type="submission" date="2017-11" db="EMBL/GenBank/DDBJ databases">
        <title>The genome of Rhizophagus clarus HR1 reveals common genetic basis of auxotrophy among arbuscular mycorrhizal fungi.</title>
        <authorList>
            <person name="Kobayashi Y."/>
        </authorList>
    </citation>
    <scope>NUCLEOTIDE SEQUENCE [LARGE SCALE GENOMIC DNA]</scope>
    <source>
        <strain evidence="4 5">HR1</strain>
    </source>
</reference>
<dbReference type="GO" id="GO:0006511">
    <property type="term" value="P:ubiquitin-dependent protein catabolic process"/>
    <property type="evidence" value="ECO:0007669"/>
    <property type="project" value="InterPro"/>
</dbReference>
<feature type="domain" description="Cullin N-terminal" evidence="3">
    <location>
        <begin position="91"/>
        <end position="233"/>
    </location>
</feature>
<protein>
    <recommendedName>
        <fullName evidence="3">Cullin N-terminal domain-containing protein</fullName>
    </recommendedName>
</protein>
<dbReference type="SUPFAM" id="SSF74788">
    <property type="entry name" value="Cullin repeat-like"/>
    <property type="match status" value="1"/>
</dbReference>
<accession>A0A2Z6RWN5</accession>
<evidence type="ECO:0000313" key="4">
    <source>
        <dbReference type="EMBL" id="GBC07194.1"/>
    </source>
</evidence>
<dbReference type="Gene3D" id="1.20.1310.10">
    <property type="entry name" value="Cullin Repeats"/>
    <property type="match status" value="1"/>
</dbReference>
<proteinExistence type="inferred from homology"/>
<dbReference type="InterPro" id="IPR042652">
    <property type="entry name" value="CACUL1"/>
</dbReference>
<sequence length="312" mass="36607">MTKSIVDQNDRLLFFACLNKQLYNNTIFTYKFSMDIVMNESEIQRTSSNTIGPSFGMNPVQITECTYESTFWPQISGFVRHALQADLQVDRPLHTYSHEELYRSIYWMCWQGFHKRLFSDLTSIIEETLHLLGNQLENIQQSDIWFLSFAKTSINHARATDILGSVFAYLDKTYIQYTLHQNLRDVLISNFQEIIIERSEMRIIYVFGMVLENPGIVDLNLVVDVIKSLYKMKPDYIYLNPTLFQNSINDLKLPSDVQDLRVRHTTLETKYQLEKLKSEGWEPGFSKLKRSLSTDEDVEMQQGEKSVKRVQY</sequence>
<dbReference type="PANTHER" id="PTHR46636:SF1">
    <property type="entry name" value="CDK2-ASSOCIATED AND CULLIN DOMAIN-CONTAINING PROTEIN 1"/>
    <property type="match status" value="1"/>
</dbReference>
<dbReference type="EMBL" id="BEXD01004126">
    <property type="protein sequence ID" value="GBC07194.1"/>
    <property type="molecule type" value="Genomic_DNA"/>
</dbReference>
<evidence type="ECO:0000256" key="1">
    <source>
        <dbReference type="ARBA" id="ARBA00006019"/>
    </source>
</evidence>
<dbReference type="InterPro" id="IPR001373">
    <property type="entry name" value="Cullin_N"/>
</dbReference>
<dbReference type="GO" id="GO:0000082">
    <property type="term" value="P:G1/S transition of mitotic cell cycle"/>
    <property type="evidence" value="ECO:0007669"/>
    <property type="project" value="TreeGrafter"/>
</dbReference>
<keyword evidence="5" id="KW-1185">Reference proteome</keyword>
<dbReference type="AlphaFoldDB" id="A0A2Z6RWN5"/>
<dbReference type="Pfam" id="PF00888">
    <property type="entry name" value="Cullin"/>
    <property type="match status" value="1"/>
</dbReference>
<name>A0A2Z6RWN5_9GLOM</name>
<dbReference type="Proteomes" id="UP000247702">
    <property type="component" value="Unassembled WGS sequence"/>
</dbReference>
<comment type="caution">
    <text evidence="4">The sequence shown here is derived from an EMBL/GenBank/DDBJ whole genome shotgun (WGS) entry which is preliminary data.</text>
</comment>
<comment type="similarity">
    <text evidence="1">Belongs to the cullin family.</text>
</comment>
<dbReference type="InterPro" id="IPR016159">
    <property type="entry name" value="Cullin_repeat-like_dom_sf"/>
</dbReference>
<organism evidence="4 5">
    <name type="scientific">Rhizophagus clarus</name>
    <dbReference type="NCBI Taxonomy" id="94130"/>
    <lineage>
        <taxon>Eukaryota</taxon>
        <taxon>Fungi</taxon>
        <taxon>Fungi incertae sedis</taxon>
        <taxon>Mucoromycota</taxon>
        <taxon>Glomeromycotina</taxon>
        <taxon>Glomeromycetes</taxon>
        <taxon>Glomerales</taxon>
        <taxon>Glomeraceae</taxon>
        <taxon>Rhizophagus</taxon>
    </lineage>
</organism>
<evidence type="ECO:0000256" key="2">
    <source>
        <dbReference type="SAM" id="MobiDB-lite"/>
    </source>
</evidence>
<dbReference type="PANTHER" id="PTHR46636">
    <property type="entry name" value="CDK2-ASSOCIATED AND CULLIN DOMAIN-CONTAINING PROTEIN 1"/>
    <property type="match status" value="1"/>
</dbReference>
<evidence type="ECO:0000259" key="3">
    <source>
        <dbReference type="Pfam" id="PF00888"/>
    </source>
</evidence>